<keyword evidence="5 8" id="KW-0812">Transmembrane</keyword>
<dbReference type="EMBL" id="JANEYT010000019">
    <property type="protein sequence ID" value="MCQ1058424.1"/>
    <property type="molecule type" value="Genomic_DNA"/>
</dbReference>
<evidence type="ECO:0000256" key="1">
    <source>
        <dbReference type="ARBA" id="ARBA00004651"/>
    </source>
</evidence>
<feature type="transmembrane region" description="Helical" evidence="8">
    <location>
        <begin position="104"/>
        <end position="123"/>
    </location>
</feature>
<dbReference type="PANTHER" id="PTHR30269">
    <property type="entry name" value="TRANSMEMBRANE PROTEIN YFCA"/>
    <property type="match status" value="1"/>
</dbReference>
<feature type="transmembrane region" description="Helical" evidence="8">
    <location>
        <begin position="234"/>
        <end position="252"/>
    </location>
</feature>
<dbReference type="InterPro" id="IPR002781">
    <property type="entry name" value="TM_pro_TauE-like"/>
</dbReference>
<feature type="transmembrane region" description="Helical" evidence="8">
    <location>
        <begin position="205"/>
        <end position="227"/>
    </location>
</feature>
<evidence type="ECO:0000313" key="9">
    <source>
        <dbReference type="EMBL" id="MCQ1058424.1"/>
    </source>
</evidence>
<name>A0ABT1N3J0_9GAMM</name>
<evidence type="ECO:0000256" key="6">
    <source>
        <dbReference type="ARBA" id="ARBA00022989"/>
    </source>
</evidence>
<keyword evidence="6 8" id="KW-1133">Transmembrane helix</keyword>
<dbReference type="PANTHER" id="PTHR30269:SF0">
    <property type="entry name" value="MEMBRANE TRANSPORTER PROTEIN YFCA-RELATED"/>
    <property type="match status" value="1"/>
</dbReference>
<dbReference type="Proteomes" id="UP001524460">
    <property type="component" value="Unassembled WGS sequence"/>
</dbReference>
<keyword evidence="4 8" id="KW-1003">Cell membrane</keyword>
<sequence>MDMSLLQACLLIGTGFLAGIINTLAGGGSNLTLPALMVMGMPAEVANATNRVGVAVQGLTALLGFRRHGKLDTSDTGPILLPTIIGGLLGAVGAAYAPSTWIKPLLLGTMLTMALVILLRPSIVAPPAGSEPKKVRNTPSSWWGLGLAGFYGGFVQAGVGFVLLAALAGTLRYDLVRANALKMLCALAFTSVALVLFIIEDLVLWGPGLILAGGTMVGSHVAVKMAISARPETLKWFLFLMTLCGSAAAMLTG</sequence>
<accession>A0ABT1N3J0</accession>
<dbReference type="Pfam" id="PF01925">
    <property type="entry name" value="TauE"/>
    <property type="match status" value="1"/>
</dbReference>
<protein>
    <recommendedName>
        <fullName evidence="8">Probable membrane transporter protein</fullName>
    </recommendedName>
</protein>
<feature type="transmembrane region" description="Helical" evidence="8">
    <location>
        <begin position="79"/>
        <end position="97"/>
    </location>
</feature>
<evidence type="ECO:0000256" key="5">
    <source>
        <dbReference type="ARBA" id="ARBA00022692"/>
    </source>
</evidence>
<dbReference type="InterPro" id="IPR052017">
    <property type="entry name" value="TSUP"/>
</dbReference>
<evidence type="ECO:0000256" key="2">
    <source>
        <dbReference type="ARBA" id="ARBA00009142"/>
    </source>
</evidence>
<keyword evidence="10" id="KW-1185">Reference proteome</keyword>
<keyword evidence="7 8" id="KW-0472">Membrane</keyword>
<evidence type="ECO:0000256" key="8">
    <source>
        <dbReference type="RuleBase" id="RU363041"/>
    </source>
</evidence>
<proteinExistence type="inferred from homology"/>
<comment type="similarity">
    <text evidence="2 8">Belongs to the 4-toluene sulfonate uptake permease (TSUP) (TC 2.A.102) family.</text>
</comment>
<organism evidence="9 10">
    <name type="scientific">Photobacterium pectinilyticum</name>
    <dbReference type="NCBI Taxonomy" id="2906793"/>
    <lineage>
        <taxon>Bacteria</taxon>
        <taxon>Pseudomonadati</taxon>
        <taxon>Pseudomonadota</taxon>
        <taxon>Gammaproteobacteria</taxon>
        <taxon>Vibrionales</taxon>
        <taxon>Vibrionaceae</taxon>
        <taxon>Photobacterium</taxon>
    </lineage>
</organism>
<evidence type="ECO:0000256" key="3">
    <source>
        <dbReference type="ARBA" id="ARBA00022448"/>
    </source>
</evidence>
<evidence type="ECO:0000256" key="7">
    <source>
        <dbReference type="ARBA" id="ARBA00023136"/>
    </source>
</evidence>
<evidence type="ECO:0000256" key="4">
    <source>
        <dbReference type="ARBA" id="ARBA00022475"/>
    </source>
</evidence>
<reference evidence="9 10" key="1">
    <citation type="submission" date="2022-07" db="EMBL/GenBank/DDBJ databases">
        <title>Photobacterium pectinilyticum sp. nov., a marine bacterium isolated from surface seawater of Qingdao offshore.</title>
        <authorList>
            <person name="Wang X."/>
        </authorList>
    </citation>
    <scope>NUCLEOTIDE SEQUENCE [LARGE SCALE GENOMIC DNA]</scope>
    <source>
        <strain evidence="9 10">ZSDE20</strain>
    </source>
</reference>
<comment type="caution">
    <text evidence="9">The sequence shown here is derived from an EMBL/GenBank/DDBJ whole genome shotgun (WGS) entry which is preliminary data.</text>
</comment>
<keyword evidence="3" id="KW-0813">Transport</keyword>
<feature type="transmembrane region" description="Helical" evidence="8">
    <location>
        <begin position="143"/>
        <end position="168"/>
    </location>
</feature>
<dbReference type="RefSeq" id="WP_255042312.1">
    <property type="nucleotide sequence ID" value="NZ_JANEYT010000019.1"/>
</dbReference>
<comment type="subcellular location">
    <subcellularLocation>
        <location evidence="1 8">Cell membrane</location>
        <topology evidence="1 8">Multi-pass membrane protein</topology>
    </subcellularLocation>
</comment>
<evidence type="ECO:0000313" key="10">
    <source>
        <dbReference type="Proteomes" id="UP001524460"/>
    </source>
</evidence>
<gene>
    <name evidence="9" type="ORF">NHN17_10170</name>
</gene>
<feature type="transmembrane region" description="Helical" evidence="8">
    <location>
        <begin position="180"/>
        <end position="199"/>
    </location>
</feature>